<keyword evidence="2" id="KW-0732">Signal</keyword>
<protein>
    <submittedName>
        <fullName evidence="3">Uncharacterized protein</fullName>
    </submittedName>
</protein>
<dbReference type="AlphaFoldDB" id="A0A9K3L6T0"/>
<reference evidence="3" key="2">
    <citation type="submission" date="2021-04" db="EMBL/GenBank/DDBJ databases">
        <authorList>
            <person name="Podell S."/>
        </authorList>
    </citation>
    <scope>NUCLEOTIDE SEQUENCE</scope>
    <source>
        <strain evidence="3">Hildebrandi</strain>
    </source>
</reference>
<evidence type="ECO:0000256" key="2">
    <source>
        <dbReference type="SAM" id="SignalP"/>
    </source>
</evidence>
<accession>A0A9K3L6T0</accession>
<name>A0A9K3L6T0_9STRA</name>
<gene>
    <name evidence="3" type="ORF">IV203_001283</name>
</gene>
<feature type="chain" id="PRO_5039896594" evidence="2">
    <location>
        <begin position="18"/>
        <end position="430"/>
    </location>
</feature>
<feature type="region of interest" description="Disordered" evidence="1">
    <location>
        <begin position="403"/>
        <end position="430"/>
    </location>
</feature>
<evidence type="ECO:0000256" key="1">
    <source>
        <dbReference type="SAM" id="MobiDB-lite"/>
    </source>
</evidence>
<dbReference type="EMBL" id="JAGRRH010000015">
    <property type="protein sequence ID" value="KAG7356597.1"/>
    <property type="molecule type" value="Genomic_DNA"/>
</dbReference>
<reference evidence="3" key="1">
    <citation type="journal article" date="2021" name="Sci. Rep.">
        <title>Diploid genomic architecture of Nitzschia inconspicua, an elite biomass production diatom.</title>
        <authorList>
            <person name="Oliver A."/>
            <person name="Podell S."/>
            <person name="Pinowska A."/>
            <person name="Traller J.C."/>
            <person name="Smith S.R."/>
            <person name="McClure R."/>
            <person name="Beliaev A."/>
            <person name="Bohutskyi P."/>
            <person name="Hill E.A."/>
            <person name="Rabines A."/>
            <person name="Zheng H."/>
            <person name="Allen L.Z."/>
            <person name="Kuo A."/>
            <person name="Grigoriev I.V."/>
            <person name="Allen A.E."/>
            <person name="Hazlebeck D."/>
            <person name="Allen E.E."/>
        </authorList>
    </citation>
    <scope>NUCLEOTIDE SEQUENCE</scope>
    <source>
        <strain evidence="3">Hildebrandi</strain>
    </source>
</reference>
<proteinExistence type="predicted"/>
<evidence type="ECO:0000313" key="4">
    <source>
        <dbReference type="Proteomes" id="UP000693970"/>
    </source>
</evidence>
<dbReference type="OrthoDB" id="10511159at2759"/>
<keyword evidence="4" id="KW-1185">Reference proteome</keyword>
<evidence type="ECO:0000313" key="3">
    <source>
        <dbReference type="EMBL" id="KAG7356597.1"/>
    </source>
</evidence>
<feature type="signal peptide" evidence="2">
    <location>
        <begin position="1"/>
        <end position="17"/>
    </location>
</feature>
<dbReference type="Proteomes" id="UP000693970">
    <property type="component" value="Unassembled WGS sequence"/>
</dbReference>
<organism evidence="3 4">
    <name type="scientific">Nitzschia inconspicua</name>
    <dbReference type="NCBI Taxonomy" id="303405"/>
    <lineage>
        <taxon>Eukaryota</taxon>
        <taxon>Sar</taxon>
        <taxon>Stramenopiles</taxon>
        <taxon>Ochrophyta</taxon>
        <taxon>Bacillariophyta</taxon>
        <taxon>Bacillariophyceae</taxon>
        <taxon>Bacillariophycidae</taxon>
        <taxon>Bacillariales</taxon>
        <taxon>Bacillariaceae</taxon>
        <taxon>Nitzschia</taxon>
    </lineage>
</organism>
<comment type="caution">
    <text evidence="3">The sequence shown here is derived from an EMBL/GenBank/DDBJ whole genome shotgun (WGS) entry which is preliminary data.</text>
</comment>
<sequence length="430" mass="49437">MKRPLVVFLCLPPAATALVPHKFWHKNHPLKANMKKSRQRSTTNNNNAMLQMYFDDCERLDVDDPLWSSSSSDSKPWIMSLSEEKLLAMEKLLGYNPISAAKLTSDQVEEETLRWAVDTNIVWAGVEEEDDDDDGRSFSNERMRYAKYERINDLQVASSCKTILESLTFVWNVLANALQHQQKEDSDSSVTQLIVFPNSKPLWDYNVMVNILMAVQICKPFLPSHIKLQLDLFHPKYKHSPRMWSPEMHSPFPTLGISLHDKSKTRQKEEEKFDVDAARAQLDALFQSMDGNREYVTGVSNDNHAEILQQSMHWIHSQQHPHKDDMEWTIQMEDSPFLLYKTLWNTILTLNVSHCNDNPSSMVVVPSLDSHTLRRVAVTVNAALIRLNIPVRITQLYTRSGDYTKTNKTNSPPPYGMIQLSPVADEVTQR</sequence>